<sequence>MSPSPGMSLLVYAAVAIIALIVLIARYRLNPFIVITLVSVGLALVAGMPASGVVASYEAGVGKTLGHIALVVALGTMLGKMMAESGGAEQVARTLIDRFGERNAHWAMVCIAFLVGLPLFFEVGFVLLDWAMVCIAFLVGLPLFFEVGFVLLVPIAFTVARRVGVSILMVGLPMVAGLSVVHALVPPHPAAMLAVQAYQASVGQTLFYAILIGIPTAIIAGPVYAKFIVPRIHLPAENPMARQFLDREPRQKLPSFGLTMATILLPVVLMLLGGWANLISTPGSAFNSFLLFIGNSVIALLLATLLSFWTLGIAQGFNRDSILKFTNECLAPTASITLLVGAGGGLNRILIDSGVTNQIVGLAQDFHLSPLLMGWLFAALMRVATGSATVAMTTASGIVAPVAMGLGYPHPELLVLATGAGSVIFSHVNDGGFWLIKEYFNMTVAQTFKTWTVLETLISIVAFALTLGLAQVL</sequence>
<dbReference type="PIRSF" id="PIRSF002746">
    <property type="entry name" value="Gluconate_transporter"/>
    <property type="match status" value="1"/>
</dbReference>
<dbReference type="Proteomes" id="UP000053048">
    <property type="component" value="Unassembled WGS sequence"/>
</dbReference>
<protein>
    <submittedName>
        <fullName evidence="2">Permease DsdX</fullName>
    </submittedName>
</protein>
<dbReference type="InterPro" id="IPR003474">
    <property type="entry name" value="Glcn_transporter"/>
</dbReference>
<feature type="transmembrane region" description="Helical" evidence="1">
    <location>
        <begin position="256"/>
        <end position="276"/>
    </location>
</feature>
<dbReference type="AlphaFoldDB" id="A0A0W0I228"/>
<keyword evidence="1" id="KW-1133">Transmembrane helix</keyword>
<feature type="transmembrane region" description="Helical" evidence="1">
    <location>
        <begin position="6"/>
        <end position="25"/>
    </location>
</feature>
<feature type="transmembrane region" description="Helical" evidence="1">
    <location>
        <begin position="104"/>
        <end position="121"/>
    </location>
</feature>
<feature type="transmembrane region" description="Helical" evidence="1">
    <location>
        <begin position="205"/>
        <end position="225"/>
    </location>
</feature>
<feature type="transmembrane region" description="Helical" evidence="1">
    <location>
        <begin position="32"/>
        <end position="52"/>
    </location>
</feature>
<evidence type="ECO:0000313" key="2">
    <source>
        <dbReference type="EMBL" id="KTB67222.1"/>
    </source>
</evidence>
<reference evidence="2 3" key="1">
    <citation type="submission" date="2015-09" db="EMBL/GenBank/DDBJ databases">
        <title>Genome sequence of ICMP 13104.</title>
        <authorList>
            <person name="Visnovsky S."/>
            <person name="Lu A."/>
            <person name="Panda P."/>
            <person name="Pitman A."/>
        </authorList>
    </citation>
    <scope>NUCLEOTIDE SEQUENCE [LARGE SCALE GENOMIC DNA]</scope>
    <source>
        <strain evidence="2 3">ICMP 13104</strain>
    </source>
</reference>
<feature type="transmembrane region" description="Helical" evidence="1">
    <location>
        <begin position="390"/>
        <end position="408"/>
    </location>
</feature>
<comment type="caution">
    <text evidence="2">The sequence shown here is derived from an EMBL/GenBank/DDBJ whole genome shotgun (WGS) entry which is preliminary data.</text>
</comment>
<evidence type="ECO:0000256" key="1">
    <source>
        <dbReference type="SAM" id="Phobius"/>
    </source>
</evidence>
<gene>
    <name evidence="2" type="ORF">AO067_06290</name>
</gene>
<keyword evidence="1" id="KW-0472">Membrane</keyword>
<dbReference type="GO" id="GO:0005886">
    <property type="term" value="C:plasma membrane"/>
    <property type="evidence" value="ECO:0007669"/>
    <property type="project" value="TreeGrafter"/>
</dbReference>
<feature type="transmembrane region" description="Helical" evidence="1">
    <location>
        <begin position="64"/>
        <end position="83"/>
    </location>
</feature>
<feature type="transmembrane region" description="Helical" evidence="1">
    <location>
        <begin position="165"/>
        <end position="185"/>
    </location>
</feature>
<dbReference type="EMBL" id="LKEJ01000112">
    <property type="protein sequence ID" value="KTB67222.1"/>
    <property type="molecule type" value="Genomic_DNA"/>
</dbReference>
<proteinExistence type="predicted"/>
<dbReference type="PANTHER" id="PTHR30354:SF26">
    <property type="entry name" value="TRANSPORTER, PUTATIVE-RELATED"/>
    <property type="match status" value="1"/>
</dbReference>
<dbReference type="NCBIfam" id="TIGR00791">
    <property type="entry name" value="gntP"/>
    <property type="match status" value="1"/>
</dbReference>
<organism evidence="2 3">
    <name type="scientific">Pseudomonas viridiflava ICMP 13104</name>
    <dbReference type="NCBI Taxonomy" id="1198305"/>
    <lineage>
        <taxon>Bacteria</taxon>
        <taxon>Pseudomonadati</taxon>
        <taxon>Pseudomonadota</taxon>
        <taxon>Gammaproteobacteria</taxon>
        <taxon>Pseudomonadales</taxon>
        <taxon>Pseudomonadaceae</taxon>
        <taxon>Pseudomonas</taxon>
    </lineage>
</organism>
<keyword evidence="1" id="KW-0812">Transmembrane</keyword>
<dbReference type="Pfam" id="PF02447">
    <property type="entry name" value="GntP_permease"/>
    <property type="match status" value="2"/>
</dbReference>
<dbReference type="PANTHER" id="PTHR30354">
    <property type="entry name" value="GNT FAMILY GLUCONATE TRANSPORTER"/>
    <property type="match status" value="1"/>
</dbReference>
<name>A0A0W0I228_PSEVI</name>
<keyword evidence="3" id="KW-1185">Reference proteome</keyword>
<feature type="transmembrane region" description="Helical" evidence="1">
    <location>
        <begin position="288"/>
        <end position="313"/>
    </location>
</feature>
<feature type="transmembrane region" description="Helical" evidence="1">
    <location>
        <begin position="448"/>
        <end position="470"/>
    </location>
</feature>
<dbReference type="GO" id="GO:0015128">
    <property type="term" value="F:gluconate transmembrane transporter activity"/>
    <property type="evidence" value="ECO:0007669"/>
    <property type="project" value="InterPro"/>
</dbReference>
<feature type="transmembrane region" description="Helical" evidence="1">
    <location>
        <begin position="127"/>
        <end position="153"/>
    </location>
</feature>
<feature type="transmembrane region" description="Helical" evidence="1">
    <location>
        <begin position="414"/>
        <end position="436"/>
    </location>
</feature>
<evidence type="ECO:0000313" key="3">
    <source>
        <dbReference type="Proteomes" id="UP000053048"/>
    </source>
</evidence>
<accession>A0A0W0I228</accession>